<dbReference type="AlphaFoldDB" id="A0A2A5AND2"/>
<dbReference type="Proteomes" id="UP000218327">
    <property type="component" value="Unassembled WGS sequence"/>
</dbReference>
<reference evidence="2" key="1">
    <citation type="submission" date="2017-08" db="EMBL/GenBank/DDBJ databases">
        <title>A dynamic microbial community with high functional redundancy inhabits the cold, oxic subseafloor aquifer.</title>
        <authorList>
            <person name="Tully B.J."/>
            <person name="Wheat C.G."/>
            <person name="Glazer B.T."/>
            <person name="Huber J.A."/>
        </authorList>
    </citation>
    <scope>NUCLEOTIDE SEQUENCE [LARGE SCALE GENOMIC DNA]</scope>
</reference>
<accession>A0A2A5AND2</accession>
<proteinExistence type="predicted"/>
<evidence type="ECO:0000313" key="2">
    <source>
        <dbReference type="Proteomes" id="UP000218327"/>
    </source>
</evidence>
<sequence>MPNYQSDESALQWFFRKPSASNFPQDTSSPVLRQLSSSAEKFSKSLLDNRTNIPDLAEHSLYFSRWVGKVDSSKNVNKEDLNDLVVEIGDVLTLIQRANPNDISQNIRDNLNGTIVALAMLAKSSQDTEFSKDVVSLAGKLPSSSNPS</sequence>
<name>A0A2A5AND2_9GAMM</name>
<comment type="caution">
    <text evidence="1">The sequence shown here is derived from an EMBL/GenBank/DDBJ whole genome shotgun (WGS) entry which is preliminary data.</text>
</comment>
<gene>
    <name evidence="1" type="ORF">COA96_15735</name>
</gene>
<organism evidence="1 2">
    <name type="scientific">SAR86 cluster bacterium</name>
    <dbReference type="NCBI Taxonomy" id="2030880"/>
    <lineage>
        <taxon>Bacteria</taxon>
        <taxon>Pseudomonadati</taxon>
        <taxon>Pseudomonadota</taxon>
        <taxon>Gammaproteobacteria</taxon>
        <taxon>SAR86 cluster</taxon>
    </lineage>
</organism>
<evidence type="ECO:0000313" key="1">
    <source>
        <dbReference type="EMBL" id="PCJ20779.1"/>
    </source>
</evidence>
<dbReference type="EMBL" id="NVVJ01000078">
    <property type="protein sequence ID" value="PCJ20779.1"/>
    <property type="molecule type" value="Genomic_DNA"/>
</dbReference>
<protein>
    <submittedName>
        <fullName evidence="1">Uncharacterized protein</fullName>
    </submittedName>
</protein>